<dbReference type="Proteomes" id="UP001208570">
    <property type="component" value="Unassembled WGS sequence"/>
</dbReference>
<proteinExistence type="predicted"/>
<sequence length="273" mass="30171">MFGWLALGELDVTDDVSFQNLCLSVWESEDDLQKLRQDIRQLRSQLNPPPHQQKSELVKRDLNPFKTTSTSDASFQQTTRVFSPKNPFYSGYQTIANASLYDPPPPYSEFDDLFGNNPSNLTSVSAAVDTLPPDIDLIALNDSNDDLPSGPSLIHYYNNRDSNMACLLDEPTTLLDTSVPSLGSETSAGWNIPGSEAKLEAFTFLEDFGSSASSARQTSGFSQTAKDGDVSEWTVLKQTNDLSVDGVYEESHVKKVEILEAIEQSSDEDQHET</sequence>
<name>A0AAD9JEV5_9ANNE</name>
<accession>A0AAD9JEV5</accession>
<protein>
    <submittedName>
        <fullName evidence="1">Uncharacterized protein</fullName>
    </submittedName>
</protein>
<evidence type="ECO:0000313" key="1">
    <source>
        <dbReference type="EMBL" id="KAK2151634.1"/>
    </source>
</evidence>
<evidence type="ECO:0000313" key="2">
    <source>
        <dbReference type="Proteomes" id="UP001208570"/>
    </source>
</evidence>
<keyword evidence="2" id="KW-1185">Reference proteome</keyword>
<dbReference type="AlphaFoldDB" id="A0AAD9JEV5"/>
<gene>
    <name evidence="1" type="ORF">LSH36_356g03024</name>
</gene>
<reference evidence="1" key="1">
    <citation type="journal article" date="2023" name="Mol. Biol. Evol.">
        <title>Third-Generation Sequencing Reveals the Adaptive Role of the Epigenome in Three Deep-Sea Polychaetes.</title>
        <authorList>
            <person name="Perez M."/>
            <person name="Aroh O."/>
            <person name="Sun Y."/>
            <person name="Lan Y."/>
            <person name="Juniper S.K."/>
            <person name="Young C.R."/>
            <person name="Angers B."/>
            <person name="Qian P.Y."/>
        </authorList>
    </citation>
    <scope>NUCLEOTIDE SEQUENCE</scope>
    <source>
        <strain evidence="1">P08H-3</strain>
    </source>
</reference>
<organism evidence="1 2">
    <name type="scientific">Paralvinella palmiformis</name>
    <dbReference type="NCBI Taxonomy" id="53620"/>
    <lineage>
        <taxon>Eukaryota</taxon>
        <taxon>Metazoa</taxon>
        <taxon>Spiralia</taxon>
        <taxon>Lophotrochozoa</taxon>
        <taxon>Annelida</taxon>
        <taxon>Polychaeta</taxon>
        <taxon>Sedentaria</taxon>
        <taxon>Canalipalpata</taxon>
        <taxon>Terebellida</taxon>
        <taxon>Terebelliformia</taxon>
        <taxon>Alvinellidae</taxon>
        <taxon>Paralvinella</taxon>
    </lineage>
</organism>
<comment type="caution">
    <text evidence="1">The sequence shown here is derived from an EMBL/GenBank/DDBJ whole genome shotgun (WGS) entry which is preliminary data.</text>
</comment>
<dbReference type="EMBL" id="JAODUP010000356">
    <property type="protein sequence ID" value="KAK2151634.1"/>
    <property type="molecule type" value="Genomic_DNA"/>
</dbReference>